<dbReference type="EMBL" id="CP012959">
    <property type="protein sequence ID" value="AMQ93212.1"/>
    <property type="molecule type" value="Genomic_DNA"/>
</dbReference>
<sequence length="401" mass="45682">MSTTVSLKIEATLEPALLRYDWKISRKSRVITQPPTEILQYQEHILLSVDNQQVTADYMTQTHTLNMHPDDSPTTLYISEINVYWDGHPNSKDVFFDICTLKDIQNGNIHNDVVPGFKTSSAQMSLEKDYTVEIRISRPKRAFFCTSILSEEEYRRGKTHSNDPFDKREIATQIKNRLAEPYPDQDETSLCGPAAFYYCLLKDRPDIYDKVAKLLWTYGKVKIGDLEIKPGYDCRHPSRIDGVSALDWLTLASLRDSSNTFRDYDEVSDQVPGITLPSGLVDWFIKIGSKEIAKNTNLFFSRSLASLVELNQYYVDNSHTLLFVAHKIINGSSATNTKDHWVVLTSSITVNNQPISINSPLDGIVNCKFFTWGSIRGFRNPVSLKEFLNHFYGGLAFQPII</sequence>
<dbReference type="AlphaFoldDB" id="A0A142FXT2"/>
<organism evidence="3 6">
    <name type="scientific">Aggregatibacter actinomycetemcomitans</name>
    <name type="common">Actinobacillus actinomycetemcomitans</name>
    <name type="synonym">Haemophilus actinomycetemcomitans</name>
    <dbReference type="NCBI Taxonomy" id="714"/>
    <lineage>
        <taxon>Bacteria</taxon>
        <taxon>Pseudomonadati</taxon>
        <taxon>Pseudomonadota</taxon>
        <taxon>Gammaproteobacteria</taxon>
        <taxon>Pasteurellales</taxon>
        <taxon>Pasteurellaceae</taxon>
        <taxon>Aggregatibacter</taxon>
    </lineage>
</organism>
<dbReference type="RefSeq" id="WP_005538298.1">
    <property type="nucleotide sequence ID" value="NZ_CP012959.1"/>
</dbReference>
<evidence type="ECO:0000313" key="3">
    <source>
        <dbReference type="EMBL" id="TYA38203.1"/>
    </source>
</evidence>
<dbReference type="Proteomes" id="UP000226080">
    <property type="component" value="Unassembled WGS sequence"/>
</dbReference>
<dbReference type="Proteomes" id="UP000072236">
    <property type="component" value="Chromosome"/>
</dbReference>
<evidence type="ECO:0000313" key="1">
    <source>
        <dbReference type="EMBL" id="AMQ93212.1"/>
    </source>
</evidence>
<dbReference type="KEGG" id="aact:ACT75_01030"/>
<reference evidence="2 5" key="2">
    <citation type="submission" date="2017-10" db="EMBL/GenBank/DDBJ databases">
        <title>Draft genome sequences of Aggregatibacter actinomycetemcomitans strains 310a and 310b.</title>
        <authorList>
            <person name="May A.C."/>
            <person name="Ohta H."/>
            <person name="Maeda H."/>
            <person name="Kokeguchi S."/>
            <person name="Cugini C."/>
        </authorList>
    </citation>
    <scope>NUCLEOTIDE SEQUENCE [LARGE SCALE GENOMIC DNA]</scope>
    <source>
        <strain evidence="2 5">310b</strain>
    </source>
</reference>
<evidence type="ECO:0000313" key="4">
    <source>
        <dbReference type="Proteomes" id="UP000072236"/>
    </source>
</evidence>
<protein>
    <submittedName>
        <fullName evidence="3">Uncharacterized protein</fullName>
    </submittedName>
</protein>
<keyword evidence="5" id="KW-1185">Reference proteome</keyword>
<accession>A0A142FXT2</accession>
<evidence type="ECO:0000313" key="5">
    <source>
        <dbReference type="Proteomes" id="UP000226080"/>
    </source>
</evidence>
<reference evidence="1 4" key="1">
    <citation type="submission" date="2015-10" db="EMBL/GenBank/DDBJ databases">
        <title>Tn-seq of a polymicrobial infection.</title>
        <authorList>
            <person name="Stacy A."/>
            <person name="Rumbaugh K.P."/>
            <person name="Whiteley M."/>
        </authorList>
    </citation>
    <scope>NUCLEOTIDE SEQUENCE [LARGE SCALE GENOMIC DNA]</scope>
    <source>
        <strain evidence="1 4">624</strain>
    </source>
</reference>
<dbReference type="Proteomes" id="UP000323012">
    <property type="component" value="Unassembled WGS sequence"/>
</dbReference>
<reference evidence="3 6" key="3">
    <citation type="submission" date="2019-08" db="EMBL/GenBank/DDBJ databases">
        <title>Whole genome sequencing of Aggregatibacter actinomycetemcomitans cultured from blood stream infections in Denmark reveals a novel phylogenetic lineage expressing serotype a membrane O polysaccharide.</title>
        <authorList>
            <person name="Nedergaard S."/>
            <person name="Kobel C.M."/>
            <person name="Nielsen M.B."/>
            <person name="Moeller R.T."/>
            <person name="Jensen A.B."/>
            <person name="Noerskov-Lauritsen N."/>
        </authorList>
    </citation>
    <scope>NUCLEOTIDE SEQUENCE [LARGE SCALE GENOMIC DNA]</scope>
    <source>
        <strain evidence="3 6">PN_563</strain>
    </source>
</reference>
<gene>
    <name evidence="1" type="ORF">ACT75_01030</name>
    <name evidence="2" type="ORF">CQR80_02545</name>
    <name evidence="3" type="ORF">FXB79_10115</name>
</gene>
<dbReference type="EMBL" id="PCGW01000003">
    <property type="protein sequence ID" value="PHO21339.1"/>
    <property type="molecule type" value="Genomic_DNA"/>
</dbReference>
<dbReference type="EMBL" id="VSED01000035">
    <property type="protein sequence ID" value="TYA38203.1"/>
    <property type="molecule type" value="Genomic_DNA"/>
</dbReference>
<evidence type="ECO:0000313" key="2">
    <source>
        <dbReference type="EMBL" id="PHO21339.1"/>
    </source>
</evidence>
<proteinExistence type="predicted"/>
<name>A0A142FXT2_AGGAC</name>
<dbReference type="OrthoDB" id="8177309at2"/>
<dbReference type="eggNOG" id="ENOG502ZWEM">
    <property type="taxonomic scope" value="Bacteria"/>
</dbReference>
<evidence type="ECO:0000313" key="6">
    <source>
        <dbReference type="Proteomes" id="UP000323012"/>
    </source>
</evidence>